<evidence type="ECO:0000256" key="18">
    <source>
        <dbReference type="SAM" id="Phobius"/>
    </source>
</evidence>
<dbReference type="FunFam" id="2.40.160.110:FF:000001">
    <property type="entry name" value="lysosome-associated membrane glycoprotein 2 isoform X2"/>
    <property type="match status" value="1"/>
</dbReference>
<comment type="subunit">
    <text evidence="13">Interacts with ABCB9; this interaction strongly stabilizes ABCB9 and protects ABCB9 against lysosomal degradation. Interacts with FURIN. Interacts with TMEM175; inhibiting the proton channel activity of TMEM175.</text>
</comment>
<name>A0A7N5JSS7_AILME</name>
<reference evidence="22" key="3">
    <citation type="submission" date="2025-09" db="UniProtKB">
        <authorList>
            <consortium name="Ensembl"/>
        </authorList>
    </citation>
    <scope>IDENTIFICATION</scope>
</reference>
<dbReference type="AlphaFoldDB" id="A0A7N5JSS7"/>
<feature type="disulfide bond" evidence="16">
    <location>
        <begin position="272"/>
        <end position="310"/>
    </location>
</feature>
<evidence type="ECO:0000313" key="23">
    <source>
        <dbReference type="Proteomes" id="UP000008912"/>
    </source>
</evidence>
<evidence type="ECO:0000256" key="10">
    <source>
        <dbReference type="ARBA" id="ARBA00023228"/>
    </source>
</evidence>
<dbReference type="GO" id="GO:0009897">
    <property type="term" value="C:external side of plasma membrane"/>
    <property type="evidence" value="ECO:0007669"/>
    <property type="project" value="Ensembl"/>
</dbReference>
<feature type="chain" id="PRO_5031375986" description="Lysosome-associated membrane glycoprotein 1" evidence="19">
    <location>
        <begin position="27"/>
        <end position="458"/>
    </location>
</feature>
<dbReference type="GeneTree" id="ENSGT00950000182899"/>
<dbReference type="InterPro" id="IPR048524">
    <property type="entry name" value="Lamp2-like_TM"/>
</dbReference>
<evidence type="ECO:0000256" key="8">
    <source>
        <dbReference type="ARBA" id="ARBA00023157"/>
    </source>
</evidence>
<keyword evidence="2" id="KW-1003">Cell membrane</keyword>
<feature type="transmembrane region" description="Helical" evidence="18">
    <location>
        <begin position="423"/>
        <end position="446"/>
    </location>
</feature>
<dbReference type="GO" id="GO:0005829">
    <property type="term" value="C:cytosol"/>
    <property type="evidence" value="ECO:0007669"/>
    <property type="project" value="GOC"/>
</dbReference>
<dbReference type="GO" id="GO:0048471">
    <property type="term" value="C:perinuclear region of cytoplasm"/>
    <property type="evidence" value="ECO:0007669"/>
    <property type="project" value="Ensembl"/>
</dbReference>
<evidence type="ECO:0000256" key="13">
    <source>
        <dbReference type="ARBA" id="ARBA00065516"/>
    </source>
</evidence>
<comment type="caution">
    <text evidence="16">Lacks conserved residue(s) required for the propagation of feature annotation.</text>
</comment>
<keyword evidence="4 19" id="KW-0732">Signal</keyword>
<evidence type="ECO:0000256" key="4">
    <source>
        <dbReference type="ARBA" id="ARBA00022729"/>
    </source>
</evidence>
<feature type="region of interest" description="Disordered" evidence="17">
    <location>
        <begin position="234"/>
        <end position="259"/>
    </location>
</feature>
<keyword evidence="23" id="KW-1185">Reference proteome</keyword>
<evidence type="ECO:0000256" key="14">
    <source>
        <dbReference type="ARBA" id="ARBA00074383"/>
    </source>
</evidence>
<dbReference type="GO" id="GO:0072594">
    <property type="term" value="P:establishment of protein localization to organelle"/>
    <property type="evidence" value="ECO:0007669"/>
    <property type="project" value="Ensembl"/>
</dbReference>
<keyword evidence="9" id="KW-0325">Glycoprotein</keyword>
<dbReference type="GO" id="GO:0008200">
    <property type="term" value="F:ion channel inhibitor activity"/>
    <property type="evidence" value="ECO:0007669"/>
    <property type="project" value="Ensembl"/>
</dbReference>
<dbReference type="Pfam" id="PF21222">
    <property type="entry name" value="Lamp2_2nd"/>
    <property type="match status" value="1"/>
</dbReference>
<evidence type="ECO:0000256" key="11">
    <source>
        <dbReference type="ARBA" id="ARBA00037817"/>
    </source>
</evidence>
<dbReference type="GO" id="GO:0031902">
    <property type="term" value="C:late endosome membrane"/>
    <property type="evidence" value="ECO:0007669"/>
    <property type="project" value="UniProtKB-SubCell"/>
</dbReference>
<dbReference type="GO" id="GO:0019899">
    <property type="term" value="F:enzyme binding"/>
    <property type="evidence" value="ECO:0007669"/>
    <property type="project" value="Ensembl"/>
</dbReference>
<dbReference type="GO" id="GO:0101004">
    <property type="term" value="C:cytolytic granule membrane"/>
    <property type="evidence" value="ECO:0007669"/>
    <property type="project" value="UniProtKB-SubCell"/>
</dbReference>
<protein>
    <recommendedName>
        <fullName evidence="14">Lysosome-associated membrane glycoprotein 1</fullName>
    </recommendedName>
    <alternativeName>
        <fullName evidence="15">CD107 antigen-like family member A</fullName>
    </alternativeName>
</protein>
<dbReference type="GO" id="GO:0043323">
    <property type="term" value="P:positive regulation of natural killer cell degranulation"/>
    <property type="evidence" value="ECO:0007669"/>
    <property type="project" value="Ensembl"/>
</dbReference>
<evidence type="ECO:0000256" key="9">
    <source>
        <dbReference type="ARBA" id="ARBA00023180"/>
    </source>
</evidence>
<dbReference type="Ensembl" id="ENSAMET00000047292.1">
    <property type="protein sequence ID" value="ENSAMEP00000029663.1"/>
    <property type="gene ID" value="ENSAMEG00000004770.2"/>
</dbReference>
<dbReference type="PRINTS" id="PR00336">
    <property type="entry name" value="LYSASSOCTDMP"/>
</dbReference>
<evidence type="ECO:0000256" key="5">
    <source>
        <dbReference type="ARBA" id="ARBA00022753"/>
    </source>
</evidence>
<organism evidence="22 23">
    <name type="scientific">Ailuropoda melanoleuca</name>
    <name type="common">Giant panda</name>
    <dbReference type="NCBI Taxonomy" id="9646"/>
    <lineage>
        <taxon>Eukaryota</taxon>
        <taxon>Metazoa</taxon>
        <taxon>Chordata</taxon>
        <taxon>Craniata</taxon>
        <taxon>Vertebrata</taxon>
        <taxon>Euteleostomi</taxon>
        <taxon>Mammalia</taxon>
        <taxon>Eutheria</taxon>
        <taxon>Laurasiatheria</taxon>
        <taxon>Carnivora</taxon>
        <taxon>Caniformia</taxon>
        <taxon>Ursidae</taxon>
        <taxon>Ailuropoda</taxon>
    </lineage>
</organism>
<keyword evidence="8 16" id="KW-1015">Disulfide bond</keyword>
<dbReference type="GO" id="GO:0044754">
    <property type="term" value="C:autolysosome"/>
    <property type="evidence" value="ECO:0007669"/>
    <property type="project" value="Ensembl"/>
</dbReference>
<reference evidence="22" key="2">
    <citation type="submission" date="2025-08" db="UniProtKB">
        <authorList>
            <consortium name="Ensembl"/>
        </authorList>
    </citation>
    <scope>IDENTIFICATION</scope>
</reference>
<dbReference type="PROSITE" id="PS51407">
    <property type="entry name" value="LAMP_3"/>
    <property type="match status" value="1"/>
</dbReference>
<sequence>MAALGGARRRSLLLLLLAGLIHSAAAIFVVKDANGTACIMANFSAAFTASYDTRSGPKNVTFDLPSNAAVLNSSSCGKEGASDPVLAIAFGRGHELTLNFTRNATRYSVRLMSFIYNLSDTQIFPNASSKDIKTVESATDIRADINKKYRCVSNNQIHMHNVTVTLHDATIQAYLANSSFSKEVLPVSSQIAVLFLKAEEVVPPSQWLTALLGAFSLPCPQRCGWILRETRCEQDGPFPTTAPPPPPHPSPSPTPESPSVYKYNVSGTNGTCLLASMGLQLNITYKKKDNTTVTRVLSINPNKTTAGGSCSPQLVTLELRSESVPLLAFQFGMNTSTSRYFLQGIQLNMTLPDARDPTFKAANNSLRALQATVGNSYKCNAEERVQVTEAFSVNIFKVWVQAFQVQGDKFGSVEECQLDENSMLIPIAVGGALAGLVLIVLIAYLIGRKRSHAGYQTI</sequence>
<dbReference type="Pfam" id="PF01299">
    <property type="entry name" value="Lamp2-like_luminal"/>
    <property type="match status" value="2"/>
</dbReference>
<feature type="compositionally biased region" description="Pro residues" evidence="17">
    <location>
        <begin position="240"/>
        <end position="256"/>
    </location>
</feature>
<comment type="subcellular location">
    <subcellularLocation>
        <location evidence="1">Cell membrane</location>
        <topology evidence="1">Single-pass type I membrane protein</topology>
    </subcellularLocation>
    <subcellularLocation>
        <location evidence="12">Cytolytic granule membrane</location>
        <topology evidence="12">Single-pass type I membrane protein</topology>
    </subcellularLocation>
    <subcellularLocation>
        <location evidence="11">Late endosome membrane</location>
        <topology evidence="11">Single-pass type I membrane protein</topology>
    </subcellularLocation>
    <subcellularLocation>
        <location evidence="16">Lysosome membrane</location>
        <topology evidence="16">Single-pass type I membrane protein</topology>
    </subcellularLocation>
</comment>
<evidence type="ECO:0000256" key="16">
    <source>
        <dbReference type="PROSITE-ProRule" id="PRU00740"/>
    </source>
</evidence>
<dbReference type="PROSITE" id="PS00311">
    <property type="entry name" value="LAMP_2"/>
    <property type="match status" value="1"/>
</dbReference>
<dbReference type="GO" id="GO:0035752">
    <property type="term" value="P:lysosomal lumen pH elevation"/>
    <property type="evidence" value="ECO:0007669"/>
    <property type="project" value="Ensembl"/>
</dbReference>
<dbReference type="PANTHER" id="PTHR11506:SF27">
    <property type="entry name" value="LYSOSOME-ASSOCIATED MEMBRANE GLYCOPROTEIN 1"/>
    <property type="match status" value="1"/>
</dbReference>
<dbReference type="GO" id="GO:0061474">
    <property type="term" value="C:phagolysosome membrane"/>
    <property type="evidence" value="ECO:0007669"/>
    <property type="project" value="Ensembl"/>
</dbReference>
<dbReference type="GO" id="GO:0019904">
    <property type="term" value="F:protein domain specific binding"/>
    <property type="evidence" value="ECO:0007669"/>
    <property type="project" value="Ensembl"/>
</dbReference>
<evidence type="ECO:0000256" key="17">
    <source>
        <dbReference type="SAM" id="MobiDB-lite"/>
    </source>
</evidence>
<dbReference type="CDD" id="cd12087">
    <property type="entry name" value="TM_EGFR-like"/>
    <property type="match status" value="1"/>
</dbReference>
<dbReference type="GO" id="GO:0007042">
    <property type="term" value="P:lysosomal lumen acidification"/>
    <property type="evidence" value="ECO:0007669"/>
    <property type="project" value="Ensembl"/>
</dbReference>
<accession>A0A7N5JSS7</accession>
<gene>
    <name evidence="22" type="primary">LAMP1</name>
</gene>
<dbReference type="InterPro" id="IPR002000">
    <property type="entry name" value="Lysosome-assoc_membr_glycop"/>
</dbReference>
<keyword evidence="7 16" id="KW-0472">Membrane</keyword>
<evidence type="ECO:0000256" key="3">
    <source>
        <dbReference type="ARBA" id="ARBA00022692"/>
    </source>
</evidence>
<dbReference type="GO" id="GO:0000421">
    <property type="term" value="C:autophagosome membrane"/>
    <property type="evidence" value="ECO:0007669"/>
    <property type="project" value="Ensembl"/>
</dbReference>
<dbReference type="GO" id="GO:0140507">
    <property type="term" value="P:granzyme-mediated programmed cell death signaling pathway"/>
    <property type="evidence" value="ECO:0007669"/>
    <property type="project" value="Ensembl"/>
</dbReference>
<comment type="similarity">
    <text evidence="16">Belongs to the LAMP family.</text>
</comment>
<keyword evidence="5" id="KW-0967">Endosome</keyword>
<dbReference type="PROSITE" id="PS00310">
    <property type="entry name" value="LAMP_1"/>
    <property type="match status" value="2"/>
</dbReference>
<dbReference type="GO" id="GO:0042383">
    <property type="term" value="C:sarcolemma"/>
    <property type="evidence" value="ECO:0007669"/>
    <property type="project" value="Ensembl"/>
</dbReference>
<dbReference type="InterPro" id="IPR018134">
    <property type="entry name" value="LAMP_CS"/>
</dbReference>
<evidence type="ECO:0000313" key="22">
    <source>
        <dbReference type="Ensembl" id="ENSAMEP00000029663.1"/>
    </source>
</evidence>
<evidence type="ECO:0000256" key="1">
    <source>
        <dbReference type="ARBA" id="ARBA00004251"/>
    </source>
</evidence>
<evidence type="ECO:0000256" key="15">
    <source>
        <dbReference type="ARBA" id="ARBA00082884"/>
    </source>
</evidence>
<proteinExistence type="inferred from homology"/>
<reference evidence="22 23" key="1">
    <citation type="journal article" date="2010" name="Nature">
        <title>The sequence and de novo assembly of the giant panda genome.</title>
        <authorList>
            <person name="Li R."/>
            <person name="Fan W."/>
            <person name="Tian G."/>
            <person name="Zhu H."/>
            <person name="He L."/>
            <person name="Cai J."/>
            <person name="Huang Q."/>
            <person name="Cai Q."/>
            <person name="Li B."/>
            <person name="Bai Y."/>
            <person name="Zhang Z."/>
            <person name="Zhang Y."/>
            <person name="Wang W."/>
            <person name="Li J."/>
            <person name="Wei F."/>
            <person name="Li H."/>
            <person name="Jian M."/>
            <person name="Li J."/>
            <person name="Zhang Z."/>
            <person name="Nielsen R."/>
            <person name="Li D."/>
            <person name="Gu W."/>
            <person name="Yang Z."/>
            <person name="Xuan Z."/>
            <person name="Ryder O.A."/>
            <person name="Leung F.C."/>
            <person name="Zhou Y."/>
            <person name="Cao J."/>
            <person name="Sun X."/>
            <person name="Fu Y."/>
            <person name="Fang X."/>
            <person name="Guo X."/>
            <person name="Wang B."/>
            <person name="Hou R."/>
            <person name="Shen F."/>
            <person name="Mu B."/>
            <person name="Ni P."/>
            <person name="Lin R."/>
            <person name="Qian W."/>
            <person name="Wang G."/>
            <person name="Yu C."/>
            <person name="Nie W."/>
            <person name="Wang J."/>
            <person name="Wu Z."/>
            <person name="Liang H."/>
            <person name="Min J."/>
            <person name="Wu Q."/>
            <person name="Cheng S."/>
            <person name="Ruan J."/>
            <person name="Wang M."/>
            <person name="Shi Z."/>
            <person name="Wen M."/>
            <person name="Liu B."/>
            <person name="Ren X."/>
            <person name="Zheng H."/>
            <person name="Dong D."/>
            <person name="Cook K."/>
            <person name="Shan G."/>
            <person name="Zhang H."/>
            <person name="Kosiol C."/>
            <person name="Xie X."/>
            <person name="Lu Z."/>
            <person name="Zheng H."/>
            <person name="Li Y."/>
            <person name="Steiner C.C."/>
            <person name="Lam T.T."/>
            <person name="Lin S."/>
            <person name="Zhang Q."/>
            <person name="Li G."/>
            <person name="Tian J."/>
            <person name="Gong T."/>
            <person name="Liu H."/>
            <person name="Zhang D."/>
            <person name="Fang L."/>
            <person name="Ye C."/>
            <person name="Zhang J."/>
            <person name="Hu W."/>
            <person name="Xu A."/>
            <person name="Ren Y."/>
            <person name="Zhang G."/>
            <person name="Bruford M.W."/>
            <person name="Li Q."/>
            <person name="Ma L."/>
            <person name="Guo Y."/>
            <person name="An N."/>
            <person name="Hu Y."/>
            <person name="Zheng Y."/>
            <person name="Shi Y."/>
            <person name="Li Z."/>
            <person name="Liu Q."/>
            <person name="Chen Y."/>
            <person name="Zhao J."/>
            <person name="Qu N."/>
            <person name="Zhao S."/>
            <person name="Tian F."/>
            <person name="Wang X."/>
            <person name="Wang H."/>
            <person name="Xu L."/>
            <person name="Liu X."/>
            <person name="Vinar T."/>
            <person name="Wang Y."/>
            <person name="Lam T.W."/>
            <person name="Yiu S.M."/>
            <person name="Liu S."/>
            <person name="Zhang H."/>
            <person name="Li D."/>
            <person name="Huang Y."/>
            <person name="Wang X."/>
            <person name="Yang G."/>
            <person name="Jiang Z."/>
            <person name="Wang J."/>
            <person name="Qin N."/>
            <person name="Li L."/>
            <person name="Li J."/>
            <person name="Bolund L."/>
            <person name="Kristiansen K."/>
            <person name="Wong G.K."/>
            <person name="Olson M."/>
            <person name="Zhang X."/>
            <person name="Li S."/>
            <person name="Yang H."/>
            <person name="Wang J."/>
            <person name="Wang J."/>
        </authorList>
    </citation>
    <scope>NUCLEOTIDE SEQUENCE [LARGE SCALE GENOMIC DNA]</scope>
</reference>
<dbReference type="Gene3D" id="2.40.160.110">
    <property type="match status" value="2"/>
</dbReference>
<keyword evidence="6 18" id="KW-1133">Transmembrane helix</keyword>
<evidence type="ECO:0000256" key="19">
    <source>
        <dbReference type="SAM" id="SignalP"/>
    </source>
</evidence>
<dbReference type="GO" id="GO:0050821">
    <property type="term" value="P:protein stabilization"/>
    <property type="evidence" value="ECO:0007669"/>
    <property type="project" value="Ensembl"/>
</dbReference>
<keyword evidence="10 16" id="KW-0458">Lysosome</keyword>
<feature type="domain" description="Lysosome-associated membrane glycoprotein 2-like transmembrane" evidence="21">
    <location>
        <begin position="425"/>
        <end position="456"/>
    </location>
</feature>
<dbReference type="GO" id="GO:0008021">
    <property type="term" value="C:synaptic vesicle"/>
    <property type="evidence" value="ECO:0007669"/>
    <property type="project" value="Ensembl"/>
</dbReference>
<evidence type="ECO:0000259" key="20">
    <source>
        <dbReference type="Pfam" id="PF01299"/>
    </source>
</evidence>
<dbReference type="FunFam" id="2.40.160.110:FF:000005">
    <property type="entry name" value="Lysosome-associated membrane glycoprotein 1"/>
    <property type="match status" value="1"/>
</dbReference>
<feature type="signal peptide" evidence="19">
    <location>
        <begin position="1"/>
        <end position="26"/>
    </location>
</feature>
<dbReference type="GO" id="GO:0090160">
    <property type="term" value="P:Golgi to lysosome transport"/>
    <property type="evidence" value="ECO:0007669"/>
    <property type="project" value="Ensembl"/>
</dbReference>
<evidence type="ECO:0000256" key="2">
    <source>
        <dbReference type="ARBA" id="ARBA00022475"/>
    </source>
</evidence>
<dbReference type="PANTHER" id="PTHR11506">
    <property type="entry name" value="LYSOSOME-ASSOCIATED MEMBRANE GLYCOPROTEIN"/>
    <property type="match status" value="1"/>
</dbReference>
<dbReference type="GO" id="GO:1902513">
    <property type="term" value="P:regulation of organelle transport along microtubule"/>
    <property type="evidence" value="ECO:0007669"/>
    <property type="project" value="Ensembl"/>
</dbReference>
<evidence type="ECO:0000256" key="6">
    <source>
        <dbReference type="ARBA" id="ARBA00022989"/>
    </source>
</evidence>
<evidence type="ECO:0000256" key="12">
    <source>
        <dbReference type="ARBA" id="ARBA00060404"/>
    </source>
</evidence>
<feature type="domain" description="Lysosome-associated membrane glycoprotein 2-like luminal" evidence="20">
    <location>
        <begin position="27"/>
        <end position="174"/>
    </location>
</feature>
<keyword evidence="3 16" id="KW-0812">Transmembrane</keyword>
<dbReference type="GO" id="GO:0042470">
    <property type="term" value="C:melanosome"/>
    <property type="evidence" value="ECO:0007669"/>
    <property type="project" value="Ensembl"/>
</dbReference>
<evidence type="ECO:0000259" key="21">
    <source>
        <dbReference type="Pfam" id="PF21222"/>
    </source>
</evidence>
<dbReference type="GO" id="GO:0005771">
    <property type="term" value="C:multivesicular body"/>
    <property type="evidence" value="ECO:0007669"/>
    <property type="project" value="Ensembl"/>
</dbReference>
<feature type="domain" description="Lysosome-associated membrane glycoprotein 2-like luminal" evidence="20">
    <location>
        <begin position="258"/>
        <end position="406"/>
    </location>
</feature>
<dbReference type="InParanoid" id="A0A7N5JSS7"/>
<dbReference type="InterPro" id="IPR048528">
    <property type="entry name" value="Lamp2-like_luminal"/>
</dbReference>
<feature type="disulfide bond" evidence="16">
    <location>
        <begin position="379"/>
        <end position="416"/>
    </location>
</feature>
<dbReference type="GO" id="GO:1902600">
    <property type="term" value="P:proton transmembrane transport"/>
    <property type="evidence" value="ECO:0007669"/>
    <property type="project" value="Ensembl"/>
</dbReference>
<dbReference type="Proteomes" id="UP000008912">
    <property type="component" value="Unassembled WGS sequence"/>
</dbReference>
<evidence type="ECO:0000256" key="7">
    <source>
        <dbReference type="ARBA" id="ARBA00023136"/>
    </source>
</evidence>